<dbReference type="GO" id="GO:0004867">
    <property type="term" value="F:serine-type endopeptidase inhibitor activity"/>
    <property type="evidence" value="ECO:0007669"/>
    <property type="project" value="UniProtKB-KW"/>
</dbReference>
<protein>
    <submittedName>
        <fullName evidence="6">Antichymotrypsin-2-like</fullName>
    </submittedName>
</protein>
<evidence type="ECO:0000256" key="4">
    <source>
        <dbReference type="SAM" id="SignalP"/>
    </source>
</evidence>
<dbReference type="EMBL" id="VUJU01000212">
    <property type="protein sequence ID" value="KAF0772127.1"/>
    <property type="molecule type" value="Genomic_DNA"/>
</dbReference>
<dbReference type="Pfam" id="PF00079">
    <property type="entry name" value="Serpin"/>
    <property type="match status" value="2"/>
</dbReference>
<keyword evidence="7" id="KW-1185">Reference proteome</keyword>
<dbReference type="InterPro" id="IPR042178">
    <property type="entry name" value="Serpin_sf_1"/>
</dbReference>
<name>A0A6G0ZL87_APHCR</name>
<dbReference type="InterPro" id="IPR023796">
    <property type="entry name" value="Serpin_dom"/>
</dbReference>
<feature type="domain" description="Serpin" evidence="5">
    <location>
        <begin position="36"/>
        <end position="415"/>
    </location>
</feature>
<reference evidence="6 7" key="1">
    <citation type="submission" date="2019-08" db="EMBL/GenBank/DDBJ databases">
        <title>Whole genome of Aphis craccivora.</title>
        <authorList>
            <person name="Voronova N.V."/>
            <person name="Shulinski R.S."/>
            <person name="Bandarenka Y.V."/>
            <person name="Zhorov D.G."/>
            <person name="Warner D."/>
        </authorList>
    </citation>
    <scope>NUCLEOTIDE SEQUENCE [LARGE SCALE GENOMIC DNA]</scope>
    <source>
        <strain evidence="6">180601</strain>
        <tissue evidence="6">Whole Body</tissue>
    </source>
</reference>
<keyword evidence="4" id="KW-0732">Signal</keyword>
<evidence type="ECO:0000313" key="7">
    <source>
        <dbReference type="Proteomes" id="UP000478052"/>
    </source>
</evidence>
<dbReference type="SMART" id="SM00093">
    <property type="entry name" value="SERPIN"/>
    <property type="match status" value="1"/>
</dbReference>
<dbReference type="PANTHER" id="PTHR11461">
    <property type="entry name" value="SERINE PROTEASE INHIBITOR, SERPIN"/>
    <property type="match status" value="1"/>
</dbReference>
<evidence type="ECO:0000256" key="1">
    <source>
        <dbReference type="ARBA" id="ARBA00022690"/>
    </source>
</evidence>
<dbReference type="PANTHER" id="PTHR11461:SF292">
    <property type="entry name" value="SERPIN 100A"/>
    <property type="match status" value="1"/>
</dbReference>
<dbReference type="SUPFAM" id="SSF56574">
    <property type="entry name" value="Serpins"/>
    <property type="match status" value="1"/>
</dbReference>
<keyword evidence="1" id="KW-0646">Protease inhibitor</keyword>
<dbReference type="Gene3D" id="2.30.39.10">
    <property type="entry name" value="Alpha-1-antitrypsin, domain 1"/>
    <property type="match status" value="1"/>
</dbReference>
<dbReference type="InterPro" id="IPR042185">
    <property type="entry name" value="Serpin_sf_2"/>
</dbReference>
<dbReference type="OrthoDB" id="10063692at2759"/>
<proteinExistence type="inferred from homology"/>
<sequence>MKSVLHVSLATVFGLCVLAITVSGQLLPENPISKSTEILSDILLKATTEDQSNYVVSPFASSVILALAAEGADTETKSQLVATIGGELPDKSSYKEVLTTIKGYSLDGFAQNKVVLKNFLYVYKNYSVHESFAQLARDYYLTDVRSVERPDLATKQDATNNISLDDDNTSDFKEHALLIFNGLSLEMNWPTSTWHKTSLSWNGNVVKAFGAAGNFAIGQIPSLDCTAFKLPYKNTDYALLVLLPKNKDVSLNEVLKKLNPEHGIEQLTNAMTMKPGFVTMPCFQSSNITHLKTVLQQGTQTNTVFTESADLSKLSSDKLYLDDVVQQAGIRVCVEGSSSYSLTSMSYHDKNADPNRLHRNDRRRVIVNGLPNVSGSAFTSQRVIKESVVVDRPFAYALYNVANGIVYAAGKLERPIWEETDDGSDGSDIETIKI</sequence>
<evidence type="ECO:0000256" key="2">
    <source>
        <dbReference type="ARBA" id="ARBA00022900"/>
    </source>
</evidence>
<dbReference type="Gene3D" id="3.30.497.10">
    <property type="entry name" value="Antithrombin, subunit I, domain 2"/>
    <property type="match status" value="1"/>
</dbReference>
<organism evidence="6 7">
    <name type="scientific">Aphis craccivora</name>
    <name type="common">Cowpea aphid</name>
    <dbReference type="NCBI Taxonomy" id="307492"/>
    <lineage>
        <taxon>Eukaryota</taxon>
        <taxon>Metazoa</taxon>
        <taxon>Ecdysozoa</taxon>
        <taxon>Arthropoda</taxon>
        <taxon>Hexapoda</taxon>
        <taxon>Insecta</taxon>
        <taxon>Pterygota</taxon>
        <taxon>Neoptera</taxon>
        <taxon>Paraneoptera</taxon>
        <taxon>Hemiptera</taxon>
        <taxon>Sternorrhyncha</taxon>
        <taxon>Aphidomorpha</taxon>
        <taxon>Aphidoidea</taxon>
        <taxon>Aphididae</taxon>
        <taxon>Aphidini</taxon>
        <taxon>Aphis</taxon>
        <taxon>Aphis</taxon>
    </lineage>
</organism>
<comment type="similarity">
    <text evidence="3">Belongs to the serpin family.</text>
</comment>
<feature type="signal peptide" evidence="4">
    <location>
        <begin position="1"/>
        <end position="24"/>
    </location>
</feature>
<evidence type="ECO:0000256" key="3">
    <source>
        <dbReference type="RuleBase" id="RU000411"/>
    </source>
</evidence>
<feature type="chain" id="PRO_5026128376" evidence="4">
    <location>
        <begin position="25"/>
        <end position="434"/>
    </location>
</feature>
<evidence type="ECO:0000259" key="5">
    <source>
        <dbReference type="SMART" id="SM00093"/>
    </source>
</evidence>
<evidence type="ECO:0000313" key="6">
    <source>
        <dbReference type="EMBL" id="KAF0772127.1"/>
    </source>
</evidence>
<dbReference type="InterPro" id="IPR000215">
    <property type="entry name" value="Serpin_fam"/>
</dbReference>
<gene>
    <name evidence="6" type="ORF">FWK35_00000003</name>
</gene>
<dbReference type="InterPro" id="IPR036186">
    <property type="entry name" value="Serpin_sf"/>
</dbReference>
<accession>A0A6G0ZL87</accession>
<comment type="caution">
    <text evidence="6">The sequence shown here is derived from an EMBL/GenBank/DDBJ whole genome shotgun (WGS) entry which is preliminary data.</text>
</comment>
<dbReference type="AlphaFoldDB" id="A0A6G0ZL87"/>
<keyword evidence="2" id="KW-0722">Serine protease inhibitor</keyword>
<dbReference type="GO" id="GO:0005615">
    <property type="term" value="C:extracellular space"/>
    <property type="evidence" value="ECO:0007669"/>
    <property type="project" value="InterPro"/>
</dbReference>
<dbReference type="Proteomes" id="UP000478052">
    <property type="component" value="Unassembled WGS sequence"/>
</dbReference>